<evidence type="ECO:0000313" key="4">
    <source>
        <dbReference type="Proteomes" id="UP000249341"/>
    </source>
</evidence>
<feature type="domain" description="IPT/TIG" evidence="2">
    <location>
        <begin position="60"/>
        <end position="147"/>
    </location>
</feature>
<dbReference type="Proteomes" id="UP000249341">
    <property type="component" value="Unassembled WGS sequence"/>
</dbReference>
<dbReference type="InterPro" id="IPR002909">
    <property type="entry name" value="IPT_dom"/>
</dbReference>
<name>A0A327ZKA4_9ACTN</name>
<gene>
    <name evidence="3" type="ORF">B0I29_104124</name>
</gene>
<feature type="domain" description="IPT/TIG" evidence="2">
    <location>
        <begin position="241"/>
        <end position="332"/>
    </location>
</feature>
<dbReference type="Gene3D" id="2.60.40.10">
    <property type="entry name" value="Immunoglobulins"/>
    <property type="match status" value="3"/>
</dbReference>
<dbReference type="InterPro" id="IPR052387">
    <property type="entry name" value="Fibrocystin"/>
</dbReference>
<dbReference type="Pfam" id="PF01833">
    <property type="entry name" value="TIG"/>
    <property type="match status" value="3"/>
</dbReference>
<dbReference type="CDD" id="cd00102">
    <property type="entry name" value="IPT"/>
    <property type="match status" value="3"/>
</dbReference>
<dbReference type="EMBL" id="QLMJ01000004">
    <property type="protein sequence ID" value="RAK39587.1"/>
    <property type="molecule type" value="Genomic_DNA"/>
</dbReference>
<organism evidence="3 4">
    <name type="scientific">Actinoplanes lutulentus</name>
    <dbReference type="NCBI Taxonomy" id="1287878"/>
    <lineage>
        <taxon>Bacteria</taxon>
        <taxon>Bacillati</taxon>
        <taxon>Actinomycetota</taxon>
        <taxon>Actinomycetes</taxon>
        <taxon>Micromonosporales</taxon>
        <taxon>Micromonosporaceae</taxon>
        <taxon>Actinoplanes</taxon>
    </lineage>
</organism>
<dbReference type="OrthoDB" id="3289082at2"/>
<evidence type="ECO:0000256" key="1">
    <source>
        <dbReference type="ARBA" id="ARBA00022729"/>
    </source>
</evidence>
<feature type="domain" description="IPT/TIG" evidence="2">
    <location>
        <begin position="422"/>
        <end position="507"/>
    </location>
</feature>
<dbReference type="InterPro" id="IPR013783">
    <property type="entry name" value="Ig-like_fold"/>
</dbReference>
<evidence type="ECO:0000259" key="2">
    <source>
        <dbReference type="SMART" id="SM00429"/>
    </source>
</evidence>
<reference evidence="3 4" key="1">
    <citation type="submission" date="2018-06" db="EMBL/GenBank/DDBJ databases">
        <title>Genomic Encyclopedia of Type Strains, Phase III (KMG-III): the genomes of soil and plant-associated and newly described type strains.</title>
        <authorList>
            <person name="Whitman W."/>
        </authorList>
    </citation>
    <scope>NUCLEOTIDE SEQUENCE [LARGE SCALE GENOMIC DNA]</scope>
    <source>
        <strain evidence="3 4">CGMCC 4.7090</strain>
    </source>
</reference>
<dbReference type="RefSeq" id="WP_111648810.1">
    <property type="nucleotide sequence ID" value="NZ_JACHWI010000001.1"/>
</dbReference>
<proteinExistence type="predicted"/>
<dbReference type="SMART" id="SM00429">
    <property type="entry name" value="IPT"/>
    <property type="match status" value="3"/>
</dbReference>
<dbReference type="PANTHER" id="PTHR46769:SF2">
    <property type="entry name" value="FIBROCYSTIN-L ISOFORM 2 PRECURSOR-RELATED"/>
    <property type="match status" value="1"/>
</dbReference>
<sequence length="510" mass="50595">MRNRSRARRASAIATAVTTVAGFGLLIAQPAYSAGQTRPRAGAASDPTPSPTLTKPALTRAVITGVSPATGPIEGGTPVVLTGQNFRTVDATYPGSVTFGGVPASMFVVTSDTRIVAMVPPGTAGNVAVNVVNILGTNTGAATFGYRTTLAAEIDDTTAAATGGSRVLATVATGSAGSTAAAFAALKVTAKVGDLSTEAAWKDAEHVWITVPKSARTGAVPIRLVQNGYAGPASTGTVTYLPEISRNSPAIIGTAGGSEVTITGAGFLSVDPSDADAVMFGDVPATFFEVVSATQIVAGAPPGAAGPARVKITTAAGVSPDSDAAKVGYRGELSVVATDQFVRAGGGSHVLTIAGGTLGASAAEFAAEQIKVRVTGVKNPLTPVWVDATRLRVDLPSRMSGTMDLRIVRGSLDGPAATLNVVPVITAMSVTSDALAGGKTVKITVAGAGVATGFTFGSAAATCTASGATNFLCTVPSAAQAGPVVVSFTAGSGTASRFTPAAMFSYTDLD</sequence>
<dbReference type="InterPro" id="IPR014756">
    <property type="entry name" value="Ig_E-set"/>
</dbReference>
<dbReference type="GO" id="GO:0005975">
    <property type="term" value="P:carbohydrate metabolic process"/>
    <property type="evidence" value="ECO:0007669"/>
    <property type="project" value="UniProtKB-ARBA"/>
</dbReference>
<comment type="caution">
    <text evidence="3">The sequence shown here is derived from an EMBL/GenBank/DDBJ whole genome shotgun (WGS) entry which is preliminary data.</text>
</comment>
<accession>A0A327ZKA4</accession>
<keyword evidence="1" id="KW-0732">Signal</keyword>
<dbReference type="AlphaFoldDB" id="A0A327ZKA4"/>
<dbReference type="SUPFAM" id="SSF81296">
    <property type="entry name" value="E set domains"/>
    <property type="match status" value="3"/>
</dbReference>
<keyword evidence="4" id="KW-1185">Reference proteome</keyword>
<dbReference type="PANTHER" id="PTHR46769">
    <property type="entry name" value="POLYCYSTIC KIDNEY AND HEPATIC DISEASE 1 (AUTOSOMAL RECESSIVE)-LIKE 1"/>
    <property type="match status" value="1"/>
</dbReference>
<evidence type="ECO:0000313" key="3">
    <source>
        <dbReference type="EMBL" id="RAK39587.1"/>
    </source>
</evidence>
<protein>
    <submittedName>
        <fullName evidence="3">IPT/TIG domain-containing protein</fullName>
    </submittedName>
</protein>